<name>A0A081RPB9_9ARCH</name>
<comment type="similarity">
    <text evidence="1">Belongs to the DeoC/FbaB aldolase family.</text>
</comment>
<dbReference type="GO" id="GO:0003677">
    <property type="term" value="F:DNA binding"/>
    <property type="evidence" value="ECO:0007669"/>
    <property type="project" value="UniProtKB-KW"/>
</dbReference>
<dbReference type="EC" id="3.6.4.12" evidence="3"/>
<gene>
    <name evidence="3" type="ORF">AAA799N04_00440</name>
</gene>
<evidence type="ECO:0000313" key="3">
    <source>
        <dbReference type="EMBL" id="KEQ57042.1"/>
    </source>
</evidence>
<dbReference type="PANTHER" id="PTHR47916">
    <property type="entry name" value="FRUCTOSE-BISPHOSPHATE ALDOLASE CLASS 1"/>
    <property type="match status" value="1"/>
</dbReference>
<evidence type="ECO:0000313" key="4">
    <source>
        <dbReference type="Proteomes" id="UP000028059"/>
    </source>
</evidence>
<organism evidence="3 4">
    <name type="scientific">Marine Group I thaumarchaeote SCGC AAA799-N04</name>
    <dbReference type="NCBI Taxonomy" id="1502293"/>
    <lineage>
        <taxon>Archaea</taxon>
        <taxon>Nitrososphaerota</taxon>
        <taxon>Marine Group I</taxon>
    </lineage>
</organism>
<dbReference type="SUPFAM" id="SSF51569">
    <property type="entry name" value="Aldolase"/>
    <property type="match status" value="1"/>
</dbReference>
<dbReference type="Gene3D" id="3.20.20.70">
    <property type="entry name" value="Aldolase class I"/>
    <property type="match status" value="1"/>
</dbReference>
<dbReference type="InterPro" id="IPR050456">
    <property type="entry name" value="DeoC/FbaB_aldolase"/>
</dbReference>
<dbReference type="Proteomes" id="UP000028059">
    <property type="component" value="Unassembled WGS sequence"/>
</dbReference>
<dbReference type="InterPro" id="IPR013785">
    <property type="entry name" value="Aldolase_TIM"/>
</dbReference>
<feature type="compositionally biased region" description="Basic residues" evidence="2">
    <location>
        <begin position="289"/>
        <end position="305"/>
    </location>
</feature>
<keyword evidence="4" id="KW-1185">Reference proteome</keyword>
<dbReference type="AlphaFoldDB" id="A0A081RPB9"/>
<feature type="region of interest" description="Disordered" evidence="2">
    <location>
        <begin position="260"/>
        <end position="321"/>
    </location>
</feature>
<dbReference type="PATRIC" id="fig|1502293.3.peg.414"/>
<dbReference type="NCBIfam" id="NF006081">
    <property type="entry name" value="PRK08227.1"/>
    <property type="match status" value="1"/>
</dbReference>
<accession>A0A081RPB9</accession>
<keyword evidence="3" id="KW-0238">DNA-binding</keyword>
<dbReference type="GO" id="GO:0004332">
    <property type="term" value="F:fructose-bisphosphate aldolase activity"/>
    <property type="evidence" value="ECO:0007669"/>
    <property type="project" value="InterPro"/>
</dbReference>
<protein>
    <submittedName>
        <fullName evidence="3">Chromodomain-helicase-DNA-binding protein 4</fullName>
        <ecNumber evidence="3">3.6.4.12</ecNumber>
    </submittedName>
</protein>
<dbReference type="InterPro" id="IPR041720">
    <property type="entry name" value="FbaB-like"/>
</dbReference>
<reference evidence="3 4" key="1">
    <citation type="submission" date="2014-06" db="EMBL/GenBank/DDBJ databases">
        <authorList>
            <person name="Ngugi D.K."/>
            <person name="Blom J."/>
            <person name="Alam I."/>
            <person name="Rashid M."/>
            <person name="Ba Alawi W."/>
            <person name="Zhang G."/>
            <person name="Hikmawan T."/>
            <person name="Guan Y."/>
            <person name="Antunes A."/>
            <person name="Siam R."/>
            <person name="ElDorry H."/>
            <person name="Bajic V."/>
            <person name="Stingl U."/>
        </authorList>
    </citation>
    <scope>NUCLEOTIDE SEQUENCE [LARGE SCALE GENOMIC DNA]</scope>
    <source>
        <strain evidence="3">SCGC AAA799-N04</strain>
    </source>
</reference>
<keyword evidence="3" id="KW-0067">ATP-binding</keyword>
<feature type="compositionally biased region" description="Low complexity" evidence="2">
    <location>
        <begin position="272"/>
        <end position="288"/>
    </location>
</feature>
<evidence type="ECO:0000256" key="1">
    <source>
        <dbReference type="ARBA" id="ARBA00008116"/>
    </source>
</evidence>
<feature type="compositionally biased region" description="Low complexity" evidence="2">
    <location>
        <begin position="306"/>
        <end position="321"/>
    </location>
</feature>
<dbReference type="EMBL" id="JOKN01000005">
    <property type="protein sequence ID" value="KEQ57042.1"/>
    <property type="molecule type" value="Genomic_DNA"/>
</dbReference>
<dbReference type="GO" id="GO:0003678">
    <property type="term" value="F:DNA helicase activity"/>
    <property type="evidence" value="ECO:0007669"/>
    <property type="project" value="UniProtKB-EC"/>
</dbReference>
<dbReference type="InterPro" id="IPR002915">
    <property type="entry name" value="DeoC/FbaB/LacD_aldolase"/>
</dbReference>
<keyword evidence="3" id="KW-0378">Hydrolase</keyword>
<dbReference type="GO" id="GO:0016787">
    <property type="term" value="F:hydrolase activity"/>
    <property type="evidence" value="ECO:0007669"/>
    <property type="project" value="UniProtKB-KW"/>
</dbReference>
<evidence type="ECO:0000256" key="2">
    <source>
        <dbReference type="SAM" id="MobiDB-lite"/>
    </source>
</evidence>
<keyword evidence="3" id="KW-0347">Helicase</keyword>
<keyword evidence="3" id="KW-0547">Nucleotide-binding</keyword>
<dbReference type="CDD" id="cd00958">
    <property type="entry name" value="DhnA"/>
    <property type="match status" value="1"/>
</dbReference>
<dbReference type="PANTHER" id="PTHR47916:SF1">
    <property type="entry name" value="3-HYDROXY-5-PHOSPHONOOXYPENTANE-2,4-DIONE THIOLASE"/>
    <property type="match status" value="1"/>
</dbReference>
<sequence length="321" mass="35229">MDWGLKNRLSSIIKPHNNRALMLAVDHGYFLGPTEKLENPKKAIAPLLKHCDSLMLTRGVQRTSVPAETDTPMVLRVSGGSSIIGEDLSQEDITVSIQDAIRLNASALAMSIFVGSKYEYQTVVNLGKLVSEAEQYGIPVLAVTAVGKELGKDARYLSLACRMAAEQGAHIVKTYYCENFEKVVESCPVPIIVAGGKKIPERDALQLTYNAVKAGAVGVDMGRNIWQSEHPVAMIRATRAIIHQNANVDQAFKLYKKLSNEESGKKQKSKGQKPNQNKSKGQKPNQNKSKGKKPNQNKSKGKKPNQNKSNKPQNNSQPKKN</sequence>
<comment type="caution">
    <text evidence="3">The sequence shown here is derived from an EMBL/GenBank/DDBJ whole genome shotgun (WGS) entry which is preliminary data.</text>
</comment>
<dbReference type="SMART" id="SM01133">
    <property type="entry name" value="DeoC"/>
    <property type="match status" value="1"/>
</dbReference>
<dbReference type="Pfam" id="PF01791">
    <property type="entry name" value="DeoC"/>
    <property type="match status" value="1"/>
</dbReference>
<proteinExistence type="inferred from homology"/>